<feature type="transmembrane region" description="Helical" evidence="1">
    <location>
        <begin position="122"/>
        <end position="147"/>
    </location>
</feature>
<feature type="transmembrane region" description="Helical" evidence="1">
    <location>
        <begin position="12"/>
        <end position="33"/>
    </location>
</feature>
<dbReference type="Proteomes" id="UP000003100">
    <property type="component" value="Unassembled WGS sequence"/>
</dbReference>
<name>C0CMX2_BLAHS</name>
<keyword evidence="1" id="KW-0812">Transmembrane</keyword>
<dbReference type="RefSeq" id="WP_005949371.1">
    <property type="nucleotide sequence ID" value="NZ_CP136423.1"/>
</dbReference>
<keyword evidence="1" id="KW-1133">Transmembrane helix</keyword>
<dbReference type="GeneID" id="86820986"/>
<dbReference type="InterPro" id="IPR025699">
    <property type="entry name" value="ABC2_memb-like"/>
</dbReference>
<feature type="transmembrane region" description="Helical" evidence="1">
    <location>
        <begin position="39"/>
        <end position="58"/>
    </location>
</feature>
<accession>C0CMX2</accession>
<feature type="transmembrane region" description="Helical" evidence="1">
    <location>
        <begin position="186"/>
        <end position="209"/>
    </location>
</feature>
<organism evidence="2 3">
    <name type="scientific">Blautia hydrogenotrophica (strain DSM 10507 / JCM 14656 / S5a33)</name>
    <name type="common">Ruminococcus hydrogenotrophicus</name>
    <dbReference type="NCBI Taxonomy" id="476272"/>
    <lineage>
        <taxon>Bacteria</taxon>
        <taxon>Bacillati</taxon>
        <taxon>Bacillota</taxon>
        <taxon>Clostridia</taxon>
        <taxon>Lachnospirales</taxon>
        <taxon>Lachnospiraceae</taxon>
        <taxon>Blautia</taxon>
    </lineage>
</organism>
<evidence type="ECO:0008006" key="4">
    <source>
        <dbReference type="Google" id="ProtNLM"/>
    </source>
</evidence>
<dbReference type="EMBL" id="ACBZ01000118">
    <property type="protein sequence ID" value="EEG48888.1"/>
    <property type="molecule type" value="Genomic_DNA"/>
</dbReference>
<dbReference type="AlphaFoldDB" id="C0CMX2"/>
<evidence type="ECO:0000313" key="3">
    <source>
        <dbReference type="Proteomes" id="UP000003100"/>
    </source>
</evidence>
<reference evidence="2 3" key="2">
    <citation type="submission" date="2009-02" db="EMBL/GenBank/DDBJ databases">
        <title>Draft genome sequence of Blautia hydrogenotrophica DSM 10507 (Ruminococcus hydrogenotrophicus DSM 10507).</title>
        <authorList>
            <person name="Sudarsanam P."/>
            <person name="Ley R."/>
            <person name="Guruge J."/>
            <person name="Turnbaugh P.J."/>
            <person name="Mahowald M."/>
            <person name="Liep D."/>
            <person name="Gordon J."/>
        </authorList>
    </citation>
    <scope>NUCLEOTIDE SEQUENCE [LARGE SCALE GENOMIC DNA]</scope>
    <source>
        <strain evidence="3">DSM 10507 / JCM 14656 / S5a33</strain>
    </source>
</reference>
<dbReference type="Pfam" id="PF13346">
    <property type="entry name" value="ABC2_membrane_5"/>
    <property type="match status" value="1"/>
</dbReference>
<evidence type="ECO:0000256" key="1">
    <source>
        <dbReference type="SAM" id="Phobius"/>
    </source>
</evidence>
<dbReference type="HOGENOM" id="CLU_102880_2_1_9"/>
<evidence type="ECO:0000313" key="2">
    <source>
        <dbReference type="EMBL" id="EEG48888.1"/>
    </source>
</evidence>
<proteinExistence type="predicted"/>
<gene>
    <name evidence="2" type="ORF">RUMHYD_02210</name>
</gene>
<dbReference type="PATRIC" id="fig|476272.21.peg.1641"/>
<keyword evidence="1" id="KW-0472">Membrane</keyword>
<protein>
    <recommendedName>
        <fullName evidence="4">ABC-2 transporter permease</fullName>
    </recommendedName>
</protein>
<dbReference type="eggNOG" id="ENOG50320X7">
    <property type="taxonomic scope" value="Bacteria"/>
</dbReference>
<keyword evidence="3" id="KW-1185">Reference proteome</keyword>
<sequence length="219" mass="23699">MRGLLINNFYGIAENVKIFIGVIVFAGVIFSILGDTSMVSVFAFIPAPVMAILAVSCLRKESASRWCQYKCTLPVRRKDIVKSQYISHAVCGAAGCAAVALFLTVSVLIHGNVYFYYGFRDAVTLVLGGGILAFLIGAVAYPLYYWWGEERAEIAMVLAVLGAAGIVVALSMLANVIVQGETVSDFTYYVSLVIILVVTVAAYMGSYAISAMIYKKVER</sequence>
<reference evidence="2 3" key="1">
    <citation type="submission" date="2009-01" db="EMBL/GenBank/DDBJ databases">
        <authorList>
            <person name="Fulton L."/>
            <person name="Clifton S."/>
            <person name="Fulton B."/>
            <person name="Xu J."/>
            <person name="Minx P."/>
            <person name="Pepin K.H."/>
            <person name="Johnson M."/>
            <person name="Bhonagiri V."/>
            <person name="Nash W.E."/>
            <person name="Mardis E.R."/>
            <person name="Wilson R.K."/>
        </authorList>
    </citation>
    <scope>NUCLEOTIDE SEQUENCE [LARGE SCALE GENOMIC DNA]</scope>
    <source>
        <strain evidence="3">DSM 10507 / JCM 14656 / S5a33</strain>
    </source>
</reference>
<feature type="transmembrane region" description="Helical" evidence="1">
    <location>
        <begin position="154"/>
        <end position="174"/>
    </location>
</feature>
<feature type="transmembrane region" description="Helical" evidence="1">
    <location>
        <begin position="85"/>
        <end position="110"/>
    </location>
</feature>
<comment type="caution">
    <text evidence="2">The sequence shown here is derived from an EMBL/GenBank/DDBJ whole genome shotgun (WGS) entry which is preliminary data.</text>
</comment>